<protein>
    <submittedName>
        <fullName evidence="1">Stage V sporulation protein AE</fullName>
    </submittedName>
</protein>
<dbReference type="AlphaFoldDB" id="A0A5Q2N1L0"/>
<dbReference type="Proteomes" id="UP000366051">
    <property type="component" value="Chromosome"/>
</dbReference>
<proteinExistence type="predicted"/>
<accession>A0A5Q2N1L0</accession>
<dbReference type="Pfam" id="PF14097">
    <property type="entry name" value="SpoVAE"/>
    <property type="match status" value="1"/>
</dbReference>
<dbReference type="OrthoDB" id="1679631at2"/>
<gene>
    <name evidence="1" type="ORF">FTV88_3198</name>
</gene>
<dbReference type="RefSeq" id="WP_153726276.1">
    <property type="nucleotide sequence ID" value="NZ_CP045875.1"/>
</dbReference>
<dbReference type="KEGG" id="hcv:FTV88_3198"/>
<keyword evidence="2" id="KW-1185">Reference proteome</keyword>
<evidence type="ECO:0000313" key="1">
    <source>
        <dbReference type="EMBL" id="QGG49264.1"/>
    </source>
</evidence>
<dbReference type="InterPro" id="IPR025914">
    <property type="entry name" value="SpoVAE"/>
</dbReference>
<sequence>MAKKKKSQHNEKRRVIVVTDGDKRAREAVEIATHRIGGRCISQSAGNPTPIEGERLADLILSSHHDPVVVMVDDKGYVGSGKGERALRYLVEHPQIEIIGALAVASKTPDVSGVTVNESIDNQGHVVRGPVDKEGNVEAPGHRYLEGDTVESLNKLSIPFIVGIGDLGKMQGADRLELGAPITTKALQEILRQAEKME</sequence>
<evidence type="ECO:0000313" key="2">
    <source>
        <dbReference type="Proteomes" id="UP000366051"/>
    </source>
</evidence>
<dbReference type="EMBL" id="CP045875">
    <property type="protein sequence ID" value="QGG49264.1"/>
    <property type="molecule type" value="Genomic_DNA"/>
</dbReference>
<reference evidence="2" key="1">
    <citation type="submission" date="2019-11" db="EMBL/GenBank/DDBJ databases">
        <title>Genome sequence of Heliorestis convoluta strain HH, an alkaliphilic and minimalistic phototrophic bacterium from a soda lake in Egypt.</title>
        <authorList>
            <person name="Dewey E.D."/>
            <person name="Stokes L.M."/>
            <person name="Burchell B.M."/>
            <person name="Shaffer K.N."/>
            <person name="Huntington A.M."/>
            <person name="Baker J.M."/>
            <person name="Nadendla S."/>
            <person name="Giglio M.G."/>
            <person name="Touchman J.W."/>
            <person name="Blankenship R.E."/>
            <person name="Madigan M.T."/>
            <person name="Sattley W.M."/>
        </authorList>
    </citation>
    <scope>NUCLEOTIDE SEQUENCE [LARGE SCALE GENOMIC DNA]</scope>
    <source>
        <strain evidence="2">HH</strain>
    </source>
</reference>
<organism evidence="1 2">
    <name type="scientific">Heliorestis convoluta</name>
    <dbReference type="NCBI Taxonomy" id="356322"/>
    <lineage>
        <taxon>Bacteria</taxon>
        <taxon>Bacillati</taxon>
        <taxon>Bacillota</taxon>
        <taxon>Clostridia</taxon>
        <taxon>Eubacteriales</taxon>
        <taxon>Heliobacteriaceae</taxon>
        <taxon>Heliorestis</taxon>
    </lineage>
</organism>
<name>A0A5Q2N1L0_9FIRM</name>